<evidence type="ECO:0000256" key="9">
    <source>
        <dbReference type="RuleBase" id="RU369079"/>
    </source>
</evidence>
<feature type="transmembrane region" description="Helical" evidence="9">
    <location>
        <begin position="12"/>
        <end position="35"/>
    </location>
</feature>
<evidence type="ECO:0000256" key="4">
    <source>
        <dbReference type="ARBA" id="ARBA00022519"/>
    </source>
</evidence>
<keyword evidence="5 9" id="KW-0812">Transmembrane</keyword>
<gene>
    <name evidence="11" type="ORF">CJP73_07245</name>
</gene>
<dbReference type="GO" id="GO:0015740">
    <property type="term" value="P:C4-dicarboxylate transport"/>
    <property type="evidence" value="ECO:0007669"/>
    <property type="project" value="TreeGrafter"/>
</dbReference>
<dbReference type="AlphaFoldDB" id="A0A3A1YUV1"/>
<feature type="transmembrane region" description="Helical" evidence="9">
    <location>
        <begin position="94"/>
        <end position="116"/>
    </location>
</feature>
<comment type="subcellular location">
    <subcellularLocation>
        <location evidence="1 9">Cell inner membrane</location>
        <topology evidence="1 9">Multi-pass membrane protein</topology>
    </subcellularLocation>
</comment>
<keyword evidence="6 9" id="KW-1133">Transmembrane helix</keyword>
<dbReference type="OrthoDB" id="6900059at2"/>
<evidence type="ECO:0000256" key="8">
    <source>
        <dbReference type="ARBA" id="ARBA00038436"/>
    </source>
</evidence>
<dbReference type="InterPro" id="IPR007387">
    <property type="entry name" value="TRAP_DctQ"/>
</dbReference>
<evidence type="ECO:0000256" key="5">
    <source>
        <dbReference type="ARBA" id="ARBA00022692"/>
    </source>
</evidence>
<dbReference type="EMBL" id="NQYH01000004">
    <property type="protein sequence ID" value="RIY41316.1"/>
    <property type="molecule type" value="Genomic_DNA"/>
</dbReference>
<evidence type="ECO:0000256" key="2">
    <source>
        <dbReference type="ARBA" id="ARBA00022448"/>
    </source>
</evidence>
<protein>
    <recommendedName>
        <fullName evidence="9">TRAP transporter small permease protein</fullName>
    </recommendedName>
</protein>
<comment type="function">
    <text evidence="9">Part of the tripartite ATP-independent periplasmic (TRAP) transport system.</text>
</comment>
<keyword evidence="4 9" id="KW-0997">Cell inner membrane</keyword>
<dbReference type="GO" id="GO:0005886">
    <property type="term" value="C:plasma membrane"/>
    <property type="evidence" value="ECO:0007669"/>
    <property type="project" value="UniProtKB-SubCell"/>
</dbReference>
<accession>A0A3A1YUV1</accession>
<dbReference type="PANTHER" id="PTHR35011:SF10">
    <property type="entry name" value="TRAP TRANSPORTER SMALL PERMEASE PROTEIN"/>
    <property type="match status" value="1"/>
</dbReference>
<comment type="subunit">
    <text evidence="9">The complex comprises the extracytoplasmic solute receptor protein and the two transmembrane proteins.</text>
</comment>
<dbReference type="GO" id="GO:0022857">
    <property type="term" value="F:transmembrane transporter activity"/>
    <property type="evidence" value="ECO:0007669"/>
    <property type="project" value="UniProtKB-UniRule"/>
</dbReference>
<name>A0A3A1YUV1_9BURK</name>
<dbReference type="InterPro" id="IPR055348">
    <property type="entry name" value="DctQ"/>
</dbReference>
<evidence type="ECO:0000256" key="6">
    <source>
        <dbReference type="ARBA" id="ARBA00022989"/>
    </source>
</evidence>
<comment type="caution">
    <text evidence="11">The sequence shown here is derived from an EMBL/GenBank/DDBJ whole genome shotgun (WGS) entry which is preliminary data.</text>
</comment>
<dbReference type="RefSeq" id="WP_114419480.1">
    <property type="nucleotide sequence ID" value="NZ_NQYH01000004.1"/>
</dbReference>
<evidence type="ECO:0000313" key="12">
    <source>
        <dbReference type="Proteomes" id="UP000266206"/>
    </source>
</evidence>
<reference evidence="11 12" key="1">
    <citation type="submission" date="2017-08" db="EMBL/GenBank/DDBJ databases">
        <title>Pusillimonas indicus sp. nov., a member of the family Alcaligenaceae isolated from surface seawater.</title>
        <authorList>
            <person name="Li J."/>
        </authorList>
    </citation>
    <scope>NUCLEOTIDE SEQUENCE [LARGE SCALE GENOMIC DNA]</scope>
    <source>
        <strain evidence="11 12">L52-1-41</strain>
    </source>
</reference>
<dbReference type="Proteomes" id="UP000266206">
    <property type="component" value="Unassembled WGS sequence"/>
</dbReference>
<keyword evidence="2 9" id="KW-0813">Transport</keyword>
<evidence type="ECO:0000256" key="7">
    <source>
        <dbReference type="ARBA" id="ARBA00023136"/>
    </source>
</evidence>
<organism evidence="11 12">
    <name type="scientific">Neopusillimonas maritima</name>
    <dbReference type="NCBI Taxonomy" id="2026239"/>
    <lineage>
        <taxon>Bacteria</taxon>
        <taxon>Pseudomonadati</taxon>
        <taxon>Pseudomonadota</taxon>
        <taxon>Betaproteobacteria</taxon>
        <taxon>Burkholderiales</taxon>
        <taxon>Alcaligenaceae</taxon>
        <taxon>Neopusillimonas</taxon>
    </lineage>
</organism>
<dbReference type="PANTHER" id="PTHR35011">
    <property type="entry name" value="2,3-DIKETO-L-GULONATE TRAP TRANSPORTER SMALL PERMEASE PROTEIN YIAM"/>
    <property type="match status" value="1"/>
</dbReference>
<evidence type="ECO:0000313" key="11">
    <source>
        <dbReference type="EMBL" id="RIY41316.1"/>
    </source>
</evidence>
<feature type="transmembrane region" description="Helical" evidence="9">
    <location>
        <begin position="136"/>
        <end position="157"/>
    </location>
</feature>
<feature type="domain" description="Tripartite ATP-independent periplasmic transporters DctQ component" evidence="10">
    <location>
        <begin position="33"/>
        <end position="155"/>
    </location>
</feature>
<proteinExistence type="inferred from homology"/>
<sequence>MSVSIISQVRKYVEGFCAVLAGVGFFLFIGEALLSVTSIIGRNVIDYGVPGDYELVQLITAVAIAMCLPYCEFKRGHVFVDFFTLWASDKLKRILDAFAALILAVVAFLIAWRTYVGLFEIRDYAETTMVLNVPVWWAYIALPICFSLLGIAALFNFHLECTKRNS</sequence>
<evidence type="ECO:0000259" key="10">
    <source>
        <dbReference type="Pfam" id="PF04290"/>
    </source>
</evidence>
<feature type="transmembrane region" description="Helical" evidence="9">
    <location>
        <begin position="55"/>
        <end position="73"/>
    </location>
</feature>
<keyword evidence="3" id="KW-1003">Cell membrane</keyword>
<dbReference type="Pfam" id="PF04290">
    <property type="entry name" value="DctQ"/>
    <property type="match status" value="1"/>
</dbReference>
<keyword evidence="7 9" id="KW-0472">Membrane</keyword>
<evidence type="ECO:0000256" key="3">
    <source>
        <dbReference type="ARBA" id="ARBA00022475"/>
    </source>
</evidence>
<evidence type="ECO:0000256" key="1">
    <source>
        <dbReference type="ARBA" id="ARBA00004429"/>
    </source>
</evidence>
<comment type="similarity">
    <text evidence="8 9">Belongs to the TRAP transporter small permease family.</text>
</comment>